<feature type="domain" description="Glycosyl transferase family 1" evidence="1">
    <location>
        <begin position="212"/>
        <end position="375"/>
    </location>
</feature>
<keyword evidence="3" id="KW-1185">Reference proteome</keyword>
<dbReference type="EMBL" id="BSDS01000001">
    <property type="protein sequence ID" value="GLI36600.1"/>
    <property type="molecule type" value="Genomic_DNA"/>
</dbReference>
<comment type="caution">
    <text evidence="2">The sequence shown here is derived from an EMBL/GenBank/DDBJ whole genome shotgun (WGS) entry which is preliminary data.</text>
</comment>
<dbReference type="Proteomes" id="UP001144352">
    <property type="component" value="Unassembled WGS sequence"/>
</dbReference>
<evidence type="ECO:0000313" key="3">
    <source>
        <dbReference type="Proteomes" id="UP001144352"/>
    </source>
</evidence>
<name>A0A9W6LB36_9BACT</name>
<dbReference type="Pfam" id="PF00534">
    <property type="entry name" value="Glycos_transf_1"/>
    <property type="match status" value="1"/>
</dbReference>
<reference evidence="2" key="1">
    <citation type="submission" date="2022-12" db="EMBL/GenBank/DDBJ databases">
        <title>Reference genome sequencing for broad-spectrum identification of bacterial and archaeal isolates by mass spectrometry.</title>
        <authorList>
            <person name="Sekiguchi Y."/>
            <person name="Tourlousse D.M."/>
        </authorList>
    </citation>
    <scope>NUCLEOTIDE SEQUENCE</scope>
    <source>
        <strain evidence="2">H2</strain>
    </source>
</reference>
<sequence length="404" mass="46914">MGDIMNIAVIIEHNIEIGGNFQHALSIIKILNERSCPEYNFKFFTTNQRNVDHFKQLGIELLLITNVKQYKLSYIAKLVASKFIRNDNMLSIQLDILLNNYNIDLLYFISHSELALKVSRINYIFTVLDLCHRDHAEFPEVRRSGEFERREGLFQYVLPKAARIITDSEVGKANIVRRYNIDSDRIMVVPFFPAESILETAQKDVPLSFIDIKKKYNIPDKYIFYPAQFWAHKNHVYILHGLKILKEKYQIILHAIFSGSDQGNLEFVLSKADELGIRELIHYVGFVDNREMPCLYKQSLALVMPTYFGPTNIPPLEAFMLGVPVLYSDLPGLREQVAGAALLLDLHDPESLARQLIKVIKGDDQVKTLVERGRQKVFTFTEDNYWEIIRMALDDYSEKMRCWK</sequence>
<evidence type="ECO:0000259" key="1">
    <source>
        <dbReference type="Pfam" id="PF00534"/>
    </source>
</evidence>
<evidence type="ECO:0000313" key="2">
    <source>
        <dbReference type="EMBL" id="GLI36600.1"/>
    </source>
</evidence>
<dbReference type="SUPFAM" id="SSF53756">
    <property type="entry name" value="UDP-Glycosyltransferase/glycogen phosphorylase"/>
    <property type="match status" value="1"/>
</dbReference>
<proteinExistence type="predicted"/>
<dbReference type="Gene3D" id="3.40.50.2000">
    <property type="entry name" value="Glycogen Phosphorylase B"/>
    <property type="match status" value="2"/>
</dbReference>
<protein>
    <recommendedName>
        <fullName evidence="1">Glycosyl transferase family 1 domain-containing protein</fullName>
    </recommendedName>
</protein>
<organism evidence="2 3">
    <name type="scientific">Geobacter hydrogenophilus</name>
    <dbReference type="NCBI Taxonomy" id="40983"/>
    <lineage>
        <taxon>Bacteria</taxon>
        <taxon>Pseudomonadati</taxon>
        <taxon>Thermodesulfobacteriota</taxon>
        <taxon>Desulfuromonadia</taxon>
        <taxon>Geobacterales</taxon>
        <taxon>Geobacteraceae</taxon>
        <taxon>Geobacter</taxon>
    </lineage>
</organism>
<dbReference type="PANTHER" id="PTHR46401">
    <property type="entry name" value="GLYCOSYLTRANSFERASE WBBK-RELATED"/>
    <property type="match status" value="1"/>
</dbReference>
<dbReference type="CDD" id="cd03809">
    <property type="entry name" value="GT4_MtfB-like"/>
    <property type="match status" value="1"/>
</dbReference>
<accession>A0A9W6LB36</accession>
<dbReference type="GO" id="GO:0016757">
    <property type="term" value="F:glycosyltransferase activity"/>
    <property type="evidence" value="ECO:0007669"/>
    <property type="project" value="InterPro"/>
</dbReference>
<dbReference type="PANTHER" id="PTHR46401:SF8">
    <property type="entry name" value="BLL6006 PROTEIN"/>
    <property type="match status" value="1"/>
</dbReference>
<dbReference type="AlphaFoldDB" id="A0A9W6LB36"/>
<gene>
    <name evidence="2" type="ORF">GHYDROH2_01010</name>
</gene>
<dbReference type="InterPro" id="IPR001296">
    <property type="entry name" value="Glyco_trans_1"/>
</dbReference>